<dbReference type="PANTHER" id="PTHR43341">
    <property type="entry name" value="AMINO ACID PERMEASE"/>
    <property type="match status" value="1"/>
</dbReference>
<keyword evidence="8" id="KW-1185">Reference proteome</keyword>
<dbReference type="GO" id="GO:0015171">
    <property type="term" value="F:amino acid transmembrane transporter activity"/>
    <property type="evidence" value="ECO:0007669"/>
    <property type="project" value="TreeGrafter"/>
</dbReference>
<feature type="domain" description="Amino acid permease/ SLC12A" evidence="6">
    <location>
        <begin position="44"/>
        <end position="518"/>
    </location>
</feature>
<dbReference type="GO" id="GO:0016020">
    <property type="term" value="C:membrane"/>
    <property type="evidence" value="ECO:0007669"/>
    <property type="project" value="UniProtKB-SubCell"/>
</dbReference>
<feature type="transmembrane region" description="Helical" evidence="5">
    <location>
        <begin position="490"/>
        <end position="511"/>
    </location>
</feature>
<evidence type="ECO:0000256" key="2">
    <source>
        <dbReference type="ARBA" id="ARBA00022692"/>
    </source>
</evidence>
<evidence type="ECO:0000313" key="8">
    <source>
        <dbReference type="Proteomes" id="UP000183365"/>
    </source>
</evidence>
<evidence type="ECO:0000256" key="3">
    <source>
        <dbReference type="ARBA" id="ARBA00022989"/>
    </source>
</evidence>
<dbReference type="PANTHER" id="PTHR43341:SF17">
    <property type="entry name" value="GENERAL AMINO ACID PERMEASE AGP1-RELATED"/>
    <property type="match status" value="1"/>
</dbReference>
<feature type="transmembrane region" description="Helical" evidence="5">
    <location>
        <begin position="45"/>
        <end position="63"/>
    </location>
</feature>
<dbReference type="AlphaFoldDB" id="A0A1L0FGV5"/>
<feature type="transmembrane region" description="Helical" evidence="5">
    <location>
        <begin position="183"/>
        <end position="205"/>
    </location>
</feature>
<dbReference type="InterPro" id="IPR004841">
    <property type="entry name" value="AA-permease/SLC12A_dom"/>
</dbReference>
<dbReference type="Gene3D" id="1.20.1740.10">
    <property type="entry name" value="Amino acid/polyamine transporter I"/>
    <property type="match status" value="1"/>
</dbReference>
<keyword evidence="2 5" id="KW-0812">Transmembrane</keyword>
<evidence type="ECO:0000256" key="4">
    <source>
        <dbReference type="ARBA" id="ARBA00023136"/>
    </source>
</evidence>
<evidence type="ECO:0000313" key="7">
    <source>
        <dbReference type="EMBL" id="SGZ38822.1"/>
    </source>
</evidence>
<keyword evidence="3 5" id="KW-1133">Transmembrane helix</keyword>
<name>A0A1L0FGV5_9ASCO</name>
<feature type="transmembrane region" description="Helical" evidence="5">
    <location>
        <begin position="411"/>
        <end position="432"/>
    </location>
</feature>
<feature type="transmembrane region" description="Helical" evidence="5">
    <location>
        <begin position="277"/>
        <end position="298"/>
    </location>
</feature>
<dbReference type="Proteomes" id="UP000183365">
    <property type="component" value="Unassembled WGS sequence"/>
</dbReference>
<protein>
    <recommendedName>
        <fullName evidence="6">Amino acid permease/ SLC12A domain-containing protein</fullName>
    </recommendedName>
</protein>
<feature type="transmembrane region" description="Helical" evidence="5">
    <location>
        <begin position="383"/>
        <end position="405"/>
    </location>
</feature>
<dbReference type="Pfam" id="PF00324">
    <property type="entry name" value="AA_permease"/>
    <property type="match status" value="1"/>
</dbReference>
<dbReference type="EMBL" id="FQNF01000013">
    <property type="protein sequence ID" value="SGZ38822.1"/>
    <property type="molecule type" value="Genomic_DNA"/>
</dbReference>
<feature type="transmembrane region" description="Helical" evidence="5">
    <location>
        <begin position="336"/>
        <end position="362"/>
    </location>
</feature>
<organism evidence="7 8">
    <name type="scientific">Hanseniaspora guilliermondii</name>
    <dbReference type="NCBI Taxonomy" id="56406"/>
    <lineage>
        <taxon>Eukaryota</taxon>
        <taxon>Fungi</taxon>
        <taxon>Dikarya</taxon>
        <taxon>Ascomycota</taxon>
        <taxon>Saccharomycotina</taxon>
        <taxon>Saccharomycetes</taxon>
        <taxon>Saccharomycodales</taxon>
        <taxon>Saccharomycodaceae</taxon>
        <taxon>Hanseniaspora</taxon>
    </lineage>
</organism>
<proteinExistence type="predicted"/>
<dbReference type="PIRSF" id="PIRSF006060">
    <property type="entry name" value="AA_transporter"/>
    <property type="match status" value="1"/>
</dbReference>
<feature type="transmembrane region" description="Helical" evidence="5">
    <location>
        <begin position="118"/>
        <end position="142"/>
    </location>
</feature>
<sequence>MEDLTTFNPVSSVYSDNFPESTESTISNEKILKDHTSPLYKNRHMVMSTLTCGMGMGLFFASGQQISTAGAYGTIISYMIVGVMIVFMYLSCCELIANVSSLNILDYSRVFIGDSVGYAVNMLYCLNQLIVFPLEIISAVLLTENYINLQKFKGLAVTFYIAIILVCSFSSKKIHVEAEFCLNLSKAIMMMIFVFLSIMQIFGLIGKYSPISNKQNNNLIVPGGFNTTSKGLLVKKIISVFITSIFSCSGVEYSAISLSGQAKSKIKTQVKSLSYQIIGRMFVFYVLPFLLIGFLVPYTNPYLMGAVDEDGFPLLTYPKSPFALAFELHGIKGLPVFVDVVIILSLLSVSLSSIEASVVLLKTMGDNGYLGKFLSRKLKNEEMISNLWANSIAFGFGLMAYLIYLPNYSMIFMYMVSIGGLSTIVLWTSICVSHINFRRYLQKNNIKLERLSYISSGGVVGSYLAIAINIVILCLTFWTSLWPVGDNGVSITSFMQVYVGVPIFVLLILIYEVKENTRSSSEVINKELNTGNAIDTYIVFNSS</sequence>
<feature type="transmembrane region" description="Helical" evidence="5">
    <location>
        <begin position="453"/>
        <end position="478"/>
    </location>
</feature>
<accession>A0A1L0FGV5</accession>
<evidence type="ECO:0000256" key="1">
    <source>
        <dbReference type="ARBA" id="ARBA00004141"/>
    </source>
</evidence>
<feature type="transmembrane region" description="Helical" evidence="5">
    <location>
        <begin position="154"/>
        <end position="171"/>
    </location>
</feature>
<dbReference type="VEuPathDB" id="FungiDB:HGUI_01022"/>
<keyword evidence="4 5" id="KW-0472">Membrane</keyword>
<feature type="transmembrane region" description="Helical" evidence="5">
    <location>
        <begin position="75"/>
        <end position="97"/>
    </location>
</feature>
<evidence type="ECO:0000259" key="6">
    <source>
        <dbReference type="Pfam" id="PF00324"/>
    </source>
</evidence>
<evidence type="ECO:0000256" key="5">
    <source>
        <dbReference type="SAM" id="Phobius"/>
    </source>
</evidence>
<dbReference type="OrthoDB" id="3900342at2759"/>
<reference evidence="8" key="1">
    <citation type="submission" date="2016-11" db="EMBL/GenBank/DDBJ databases">
        <authorList>
            <person name="Guldener U."/>
        </authorList>
    </citation>
    <scope>NUCLEOTIDE SEQUENCE [LARGE SCALE GENOMIC DNA]</scope>
</reference>
<comment type="subcellular location">
    <subcellularLocation>
        <location evidence="1">Membrane</location>
        <topology evidence="1">Multi-pass membrane protein</topology>
    </subcellularLocation>
</comment>
<dbReference type="InterPro" id="IPR050524">
    <property type="entry name" value="APC_YAT"/>
</dbReference>
<gene>
    <name evidence="7" type="ORF">HGUI_01022</name>
</gene>